<evidence type="ECO:0000313" key="2">
    <source>
        <dbReference type="EMBL" id="XBH23802.1"/>
    </source>
</evidence>
<feature type="coiled-coil region" evidence="1">
    <location>
        <begin position="87"/>
        <end position="128"/>
    </location>
</feature>
<organism evidence="2">
    <name type="scientific">Rousettus bat poxvirus</name>
    <dbReference type="NCBI Taxonomy" id="3141933"/>
    <lineage>
        <taxon>Viruses</taxon>
        <taxon>Varidnaviria</taxon>
        <taxon>Bamfordvirae</taxon>
        <taxon>Nucleocytoviricota</taxon>
        <taxon>Pokkesviricetes</taxon>
        <taxon>Chitovirales</taxon>
        <taxon>Poxviridae</taxon>
    </lineage>
</organism>
<dbReference type="EMBL" id="PP711852">
    <property type="protein sequence ID" value="XBH23802.1"/>
    <property type="molecule type" value="Genomic_DNA"/>
</dbReference>
<reference evidence="2" key="2">
    <citation type="submission" date="2024-02" db="EMBL/GenBank/DDBJ databases">
        <authorList>
            <person name="Hu B."/>
        </authorList>
    </citation>
    <scope>NUCLEOTIDE SEQUENCE</scope>
    <source>
        <strain evidence="2">1A/Uganda/UGR70/2019</strain>
    </source>
</reference>
<accession>A0AAU7E0L4</accession>
<reference evidence="2" key="1">
    <citation type="journal article" date="2024" name="Microbiome">
        <title>Substantial viral diversity in bats and rodents from East Africa: insights into evolution, recombination, and cocirculation.</title>
        <authorList>
            <person name="Wang D."/>
            <person name="Yang X."/>
            <person name="Ren Z."/>
            <person name="Hu B."/>
            <person name="Zhao H."/>
            <person name="Yang K."/>
            <person name="Shi P."/>
            <person name="Zhang Z."/>
            <person name="Feng Q."/>
            <person name="Nawenja C.V."/>
            <person name="Obanda V."/>
            <person name="Robert K."/>
            <person name="Nalikka B."/>
            <person name="Waruhiu C.N."/>
            <person name="Ochola G.O."/>
            <person name="Onyuok S.O."/>
            <person name="Ochieng H."/>
            <person name="Li B."/>
            <person name="Zhu Y."/>
            <person name="Si H."/>
            <person name="Yin J."/>
            <person name="Kristiansen K."/>
            <person name="Jin X."/>
            <person name="Xu X."/>
            <person name="Xiao M."/>
            <person name="Agwanda B."/>
            <person name="Ommeh S."/>
            <person name="Li J."/>
            <person name="Shi Z.L."/>
        </authorList>
    </citation>
    <scope>NUCLEOTIDE SEQUENCE</scope>
    <source>
        <strain evidence="2">1A/Uganda/UGR70/2019</strain>
    </source>
</reference>
<evidence type="ECO:0000256" key="1">
    <source>
        <dbReference type="SAM" id="Coils"/>
    </source>
</evidence>
<name>A0AAU7E0L4_9POXV</name>
<proteinExistence type="predicted"/>
<sequence>MGIKNLKSLLLEHKSMLQICAHGPREVVFVDFMGTYIAAAYSVSSVPELKCVMDSKMREWRALGARVTLFVDYGQIAIKTSLRLQRRANLQTRRERKQVAVAELEARLQALDQASEFYEEERADLEAQLTKSRFFMHLSEGKNLYYIMDVMLRTVPEWVSVVYCHAVDAEFEMCVRARAHAQATGEWPVLLSYDQDTLCLSCTDALPKVVHSADTIYLLRPCAYSMYLVKLTLLINGCDFLPGLRGVAISPATLPRFKLFREFTVHNLVRTLVFRNYNLTQSADANIAHRLAFINRYVDLDKSLYSETPPTKIAVHDFLASALRPYWRAAVGDRVRAESPLLEKIYAALVVGNRHWVGDAAAAVHMMEYYRAEKPTRECVLLFIHALGFRASQTPGLLAVCPQRADVFLCYGGEFYFNDRAIIENGEGLINICL</sequence>
<protein>
    <submittedName>
        <fullName evidence="2">Uncharacterized protein</fullName>
    </submittedName>
</protein>
<dbReference type="Pfam" id="PF04599">
    <property type="entry name" value="Pox_G5"/>
    <property type="match status" value="1"/>
</dbReference>
<keyword evidence="1" id="KW-0175">Coiled coil</keyword>
<dbReference type="InterPro" id="IPR007678">
    <property type="entry name" value="Poxvirus_G5"/>
</dbReference>